<dbReference type="SUPFAM" id="SSF46689">
    <property type="entry name" value="Homeodomain-like"/>
    <property type="match status" value="2"/>
</dbReference>
<evidence type="ECO:0000256" key="3">
    <source>
        <dbReference type="ARBA" id="ARBA00023163"/>
    </source>
</evidence>
<sequence length="540" mass="61374">MRTLTCLIVDDEPLILQRLEQLFGKLEFTMQGYKLIGSASSGQEALELAAAAKPDVVITDIVMPVMSGMELIEAMKPMLPHSFFVILSAYKDFEYAKQAIALDVTEYVVKVPLDDKALLEALGKAKERIMLKEESASRLNRMQQSIREHALRLRKQLVAELIAGTSSADRIMDHNKGPLQIDFEPRNYCGFHLKIDRFRDFLSKYSSTDRQHLKYALLNIAEETLHKYGKGFMCELEENRLAGFISWEGVKSESRVEEQCYEFGTELTRNAYGYLRLRVSVGFSKPRQGWRTAGVCLSEAGLSLKDAFYQPGTVITPVRRLVYDDGALDKLRALLDSCMEYLLAGSGGDEDISPVLGLLSAKSAEPVRAAETLQAWMFELKRKSLFPLTEQPDWTPDGMPLLLTREELEDELRSIWLGALKKKTELDSEHRERPEIRKAKQYIKTRLAEKITLSEVADFVGMNMTYFSETFKKEGNESFTDYVNRIRIEKAVTLIGSGRYSNQELSAAVGIPNERYFCTLFKKYTGTTPQKFGNRETRRG</sequence>
<keyword evidence="2" id="KW-0238">DNA-binding</keyword>
<dbReference type="PANTHER" id="PTHR43280:SF2">
    <property type="entry name" value="HTH-TYPE TRANSCRIPTIONAL REGULATOR EXSA"/>
    <property type="match status" value="1"/>
</dbReference>
<organism evidence="7 8">
    <name type="scientific">Paenibacillus gansuensis</name>
    <dbReference type="NCBI Taxonomy" id="306542"/>
    <lineage>
        <taxon>Bacteria</taxon>
        <taxon>Bacillati</taxon>
        <taxon>Bacillota</taxon>
        <taxon>Bacilli</taxon>
        <taxon>Bacillales</taxon>
        <taxon>Paenibacillaceae</taxon>
        <taxon>Paenibacillus</taxon>
    </lineage>
</organism>
<keyword evidence="4" id="KW-0597">Phosphoprotein</keyword>
<dbReference type="SUPFAM" id="SSF52172">
    <property type="entry name" value="CheY-like"/>
    <property type="match status" value="1"/>
</dbReference>
<comment type="caution">
    <text evidence="7">The sequence shown here is derived from an EMBL/GenBank/DDBJ whole genome shotgun (WGS) entry which is preliminary data.</text>
</comment>
<dbReference type="Gene3D" id="3.40.50.2300">
    <property type="match status" value="1"/>
</dbReference>
<dbReference type="Pfam" id="PF00072">
    <property type="entry name" value="Response_reg"/>
    <property type="match status" value="1"/>
</dbReference>
<dbReference type="PROSITE" id="PS01124">
    <property type="entry name" value="HTH_ARAC_FAMILY_2"/>
    <property type="match status" value="1"/>
</dbReference>
<reference evidence="8" key="1">
    <citation type="journal article" date="2019" name="Int. J. Syst. Evol. Microbiol.">
        <title>The Global Catalogue of Microorganisms (GCM) 10K type strain sequencing project: providing services to taxonomists for standard genome sequencing and annotation.</title>
        <authorList>
            <consortium name="The Broad Institute Genomics Platform"/>
            <consortium name="The Broad Institute Genome Sequencing Center for Infectious Disease"/>
            <person name="Wu L."/>
            <person name="Ma J."/>
        </authorList>
    </citation>
    <scope>NUCLEOTIDE SEQUENCE [LARGE SCALE GENOMIC DNA]</scope>
    <source>
        <strain evidence="8">KCTC 3950</strain>
    </source>
</reference>
<dbReference type="SMART" id="SM00448">
    <property type="entry name" value="REC"/>
    <property type="match status" value="1"/>
</dbReference>
<dbReference type="CDD" id="cd17536">
    <property type="entry name" value="REC_YesN-like"/>
    <property type="match status" value="1"/>
</dbReference>
<dbReference type="EMBL" id="JBHUME010000005">
    <property type="protein sequence ID" value="MFD2611689.1"/>
    <property type="molecule type" value="Genomic_DNA"/>
</dbReference>
<dbReference type="RefSeq" id="WP_377600578.1">
    <property type="nucleotide sequence ID" value="NZ_JBHUME010000005.1"/>
</dbReference>
<evidence type="ECO:0000256" key="4">
    <source>
        <dbReference type="PROSITE-ProRule" id="PRU00169"/>
    </source>
</evidence>
<evidence type="ECO:0000259" key="6">
    <source>
        <dbReference type="PROSITE" id="PS50110"/>
    </source>
</evidence>
<dbReference type="Gene3D" id="1.10.10.60">
    <property type="entry name" value="Homeodomain-like"/>
    <property type="match status" value="2"/>
</dbReference>
<protein>
    <submittedName>
        <fullName evidence="7">Response regulator</fullName>
    </submittedName>
</protein>
<dbReference type="InterPro" id="IPR011006">
    <property type="entry name" value="CheY-like_superfamily"/>
</dbReference>
<feature type="modified residue" description="4-aspartylphosphate" evidence="4">
    <location>
        <position position="60"/>
    </location>
</feature>
<feature type="domain" description="Response regulatory" evidence="6">
    <location>
        <begin position="5"/>
        <end position="125"/>
    </location>
</feature>
<dbReference type="SMART" id="SM00342">
    <property type="entry name" value="HTH_ARAC"/>
    <property type="match status" value="1"/>
</dbReference>
<keyword evidence="3" id="KW-0804">Transcription</keyword>
<proteinExistence type="predicted"/>
<dbReference type="PROSITE" id="PS50110">
    <property type="entry name" value="RESPONSE_REGULATORY"/>
    <property type="match status" value="1"/>
</dbReference>
<name>A0ABW5PB13_9BACL</name>
<dbReference type="Proteomes" id="UP001597541">
    <property type="component" value="Unassembled WGS sequence"/>
</dbReference>
<evidence type="ECO:0000259" key="5">
    <source>
        <dbReference type="PROSITE" id="PS01124"/>
    </source>
</evidence>
<dbReference type="PANTHER" id="PTHR43280">
    <property type="entry name" value="ARAC-FAMILY TRANSCRIPTIONAL REGULATOR"/>
    <property type="match status" value="1"/>
</dbReference>
<keyword evidence="1" id="KW-0805">Transcription regulation</keyword>
<dbReference type="InterPro" id="IPR001789">
    <property type="entry name" value="Sig_transdc_resp-reg_receiver"/>
</dbReference>
<evidence type="ECO:0000256" key="2">
    <source>
        <dbReference type="ARBA" id="ARBA00023125"/>
    </source>
</evidence>
<evidence type="ECO:0000256" key="1">
    <source>
        <dbReference type="ARBA" id="ARBA00023015"/>
    </source>
</evidence>
<dbReference type="InterPro" id="IPR018060">
    <property type="entry name" value="HTH_AraC"/>
</dbReference>
<dbReference type="Pfam" id="PF12833">
    <property type="entry name" value="HTH_18"/>
    <property type="match status" value="1"/>
</dbReference>
<dbReference type="InterPro" id="IPR009057">
    <property type="entry name" value="Homeodomain-like_sf"/>
</dbReference>
<evidence type="ECO:0000313" key="8">
    <source>
        <dbReference type="Proteomes" id="UP001597541"/>
    </source>
</evidence>
<feature type="domain" description="HTH araC/xylS-type" evidence="5">
    <location>
        <begin position="437"/>
        <end position="535"/>
    </location>
</feature>
<accession>A0ABW5PB13</accession>
<evidence type="ECO:0000313" key="7">
    <source>
        <dbReference type="EMBL" id="MFD2611689.1"/>
    </source>
</evidence>
<keyword evidence="8" id="KW-1185">Reference proteome</keyword>
<gene>
    <name evidence="7" type="ORF">ACFSUF_04550</name>
</gene>